<evidence type="ECO:0000256" key="1">
    <source>
        <dbReference type="ARBA" id="ARBA00022729"/>
    </source>
</evidence>
<protein>
    <submittedName>
        <fullName evidence="2">Uncharacterized protein</fullName>
    </submittedName>
</protein>
<accession>A0A8S1IV77</accession>
<name>A0A8S1IV77_9CHLO</name>
<dbReference type="Gene3D" id="3.40.190.10">
    <property type="entry name" value="Periplasmic binding protein-like II"/>
    <property type="match status" value="1"/>
</dbReference>
<dbReference type="AlphaFoldDB" id="A0A8S1IV77"/>
<organism evidence="2 3">
    <name type="scientific">Ostreobium quekettii</name>
    <dbReference type="NCBI Taxonomy" id="121088"/>
    <lineage>
        <taxon>Eukaryota</taxon>
        <taxon>Viridiplantae</taxon>
        <taxon>Chlorophyta</taxon>
        <taxon>core chlorophytes</taxon>
        <taxon>Ulvophyceae</taxon>
        <taxon>TCBD clade</taxon>
        <taxon>Bryopsidales</taxon>
        <taxon>Ostreobineae</taxon>
        <taxon>Ostreobiaceae</taxon>
        <taxon>Ostreobium</taxon>
    </lineage>
</organism>
<evidence type="ECO:0000313" key="3">
    <source>
        <dbReference type="Proteomes" id="UP000708148"/>
    </source>
</evidence>
<dbReference type="OrthoDB" id="10266693at2759"/>
<gene>
    <name evidence="2" type="ORF">OSTQU699_LOCUS4318</name>
</gene>
<dbReference type="PANTHER" id="PTHR30222">
    <property type="entry name" value="SPERMIDINE/PUTRESCINE-BINDING PERIPLASMIC PROTEIN"/>
    <property type="match status" value="1"/>
</dbReference>
<dbReference type="Proteomes" id="UP000708148">
    <property type="component" value="Unassembled WGS sequence"/>
</dbReference>
<sequence>MRTARGSAGRLALSPVQATSAAASRGCRLCASDCAACADANPRPPCAAPAQEVSRRGLVALAAACLAASEAWAGQAGATSPEVVDAVEAGIEVYDAAFSLSLLALQGSVQQSWVQEFKQLLGSPHTVRLKNKPQLKDLYANLESGDVRGVDLVSVGDTWMGIAISQGLIRPFRKAEKYRLVALATSCVSDDCEERLANGS</sequence>
<reference evidence="2" key="1">
    <citation type="submission" date="2020-12" db="EMBL/GenBank/DDBJ databases">
        <authorList>
            <person name="Iha C."/>
        </authorList>
    </citation>
    <scope>NUCLEOTIDE SEQUENCE</scope>
</reference>
<dbReference type="EMBL" id="CAJHUC010000927">
    <property type="protein sequence ID" value="CAD7698959.1"/>
    <property type="molecule type" value="Genomic_DNA"/>
</dbReference>
<proteinExistence type="predicted"/>
<keyword evidence="1" id="KW-0732">Signal</keyword>
<evidence type="ECO:0000313" key="2">
    <source>
        <dbReference type="EMBL" id="CAD7698959.1"/>
    </source>
</evidence>
<comment type="caution">
    <text evidence="2">The sequence shown here is derived from an EMBL/GenBank/DDBJ whole genome shotgun (WGS) entry which is preliminary data.</text>
</comment>
<dbReference type="PANTHER" id="PTHR30222:SF17">
    <property type="entry name" value="SPERMIDINE_PUTRESCINE-BINDING PERIPLASMIC PROTEIN"/>
    <property type="match status" value="1"/>
</dbReference>
<keyword evidence="3" id="KW-1185">Reference proteome</keyword>